<organism evidence="1 2">
    <name type="scientific">Cylindrobasidium torrendii FP15055 ss-10</name>
    <dbReference type="NCBI Taxonomy" id="1314674"/>
    <lineage>
        <taxon>Eukaryota</taxon>
        <taxon>Fungi</taxon>
        <taxon>Dikarya</taxon>
        <taxon>Basidiomycota</taxon>
        <taxon>Agaricomycotina</taxon>
        <taxon>Agaricomycetes</taxon>
        <taxon>Agaricomycetidae</taxon>
        <taxon>Agaricales</taxon>
        <taxon>Marasmiineae</taxon>
        <taxon>Physalacriaceae</taxon>
        <taxon>Cylindrobasidium</taxon>
    </lineage>
</organism>
<sequence length="142" mass="16075">MDVRRVNWRLQGTLQPSSSAQGPPIHSTFFTQLSGDISFGVFSQYGIVEVNLWNHQFCENLKAVIKRSALIRSRLRRWGGSYGYTKSLLEASRDLAAIEFGPGPPMHYTILHDVVMKVLLAFRHHVLLMFFAGSLPRACNIQ</sequence>
<dbReference type="Proteomes" id="UP000054007">
    <property type="component" value="Unassembled WGS sequence"/>
</dbReference>
<evidence type="ECO:0000313" key="2">
    <source>
        <dbReference type="Proteomes" id="UP000054007"/>
    </source>
</evidence>
<keyword evidence="2" id="KW-1185">Reference proteome</keyword>
<dbReference type="EMBL" id="KN880631">
    <property type="protein sequence ID" value="KIY64524.1"/>
    <property type="molecule type" value="Genomic_DNA"/>
</dbReference>
<protein>
    <submittedName>
        <fullName evidence="1">Uncharacterized protein</fullName>
    </submittedName>
</protein>
<reference evidence="1 2" key="1">
    <citation type="journal article" date="2015" name="Fungal Genet. Biol.">
        <title>Evolution of novel wood decay mechanisms in Agaricales revealed by the genome sequences of Fistulina hepatica and Cylindrobasidium torrendii.</title>
        <authorList>
            <person name="Floudas D."/>
            <person name="Held B.W."/>
            <person name="Riley R."/>
            <person name="Nagy L.G."/>
            <person name="Koehler G."/>
            <person name="Ransdell A.S."/>
            <person name="Younus H."/>
            <person name="Chow J."/>
            <person name="Chiniquy J."/>
            <person name="Lipzen A."/>
            <person name="Tritt A."/>
            <person name="Sun H."/>
            <person name="Haridas S."/>
            <person name="LaButti K."/>
            <person name="Ohm R.A."/>
            <person name="Kues U."/>
            <person name="Blanchette R.A."/>
            <person name="Grigoriev I.V."/>
            <person name="Minto R.E."/>
            <person name="Hibbett D.S."/>
        </authorList>
    </citation>
    <scope>NUCLEOTIDE SEQUENCE [LARGE SCALE GENOMIC DNA]</scope>
    <source>
        <strain evidence="1 2">FP15055 ss-10</strain>
    </source>
</reference>
<gene>
    <name evidence="1" type="ORF">CYLTODRAFT_413254</name>
</gene>
<accession>A0A0D7B2X5</accession>
<proteinExistence type="predicted"/>
<name>A0A0D7B2X5_9AGAR</name>
<dbReference type="AlphaFoldDB" id="A0A0D7B2X5"/>
<evidence type="ECO:0000313" key="1">
    <source>
        <dbReference type="EMBL" id="KIY64524.1"/>
    </source>
</evidence>